<evidence type="ECO:0000256" key="9">
    <source>
        <dbReference type="ARBA" id="ARBA00022741"/>
    </source>
</evidence>
<dbReference type="SMART" id="SM00304">
    <property type="entry name" value="HAMP"/>
    <property type="match status" value="1"/>
</dbReference>
<dbReference type="SMART" id="SM00387">
    <property type="entry name" value="HATPase_c"/>
    <property type="match status" value="1"/>
</dbReference>
<comment type="catalytic activity">
    <reaction evidence="1">
        <text>ATP + protein L-histidine = ADP + protein N-phospho-L-histidine.</text>
        <dbReference type="EC" id="2.7.13.3"/>
    </reaction>
</comment>
<dbReference type="CDD" id="cd00082">
    <property type="entry name" value="HisKA"/>
    <property type="match status" value="1"/>
</dbReference>
<dbReference type="Pfam" id="PF02518">
    <property type="entry name" value="HATPase_c"/>
    <property type="match status" value="1"/>
</dbReference>
<dbReference type="Pfam" id="PF00512">
    <property type="entry name" value="HisKA"/>
    <property type="match status" value="1"/>
</dbReference>
<dbReference type="SMART" id="SM00388">
    <property type="entry name" value="HisKA"/>
    <property type="match status" value="1"/>
</dbReference>
<dbReference type="InterPro" id="IPR050980">
    <property type="entry name" value="2C_sensor_his_kinase"/>
</dbReference>
<dbReference type="RefSeq" id="WP_114430548.1">
    <property type="nucleotide sequence ID" value="NZ_QPJM01000007.1"/>
</dbReference>
<dbReference type="GO" id="GO:0000155">
    <property type="term" value="F:phosphorelay sensor kinase activity"/>
    <property type="evidence" value="ECO:0007669"/>
    <property type="project" value="InterPro"/>
</dbReference>
<dbReference type="SUPFAM" id="SSF55874">
    <property type="entry name" value="ATPase domain of HSP90 chaperone/DNA topoisomerase II/histidine kinase"/>
    <property type="match status" value="1"/>
</dbReference>
<comment type="subcellular location">
    <subcellularLocation>
        <location evidence="2">Cell inner membrane</location>
        <topology evidence="2">Multi-pass membrane protein</topology>
    </subcellularLocation>
</comment>
<dbReference type="GO" id="GO:0005524">
    <property type="term" value="F:ATP binding"/>
    <property type="evidence" value="ECO:0007669"/>
    <property type="project" value="UniProtKB-KW"/>
</dbReference>
<dbReference type="EC" id="2.7.13.3" evidence="3"/>
<dbReference type="Gene3D" id="1.10.8.500">
    <property type="entry name" value="HAMP domain in histidine kinase"/>
    <property type="match status" value="1"/>
</dbReference>
<evidence type="ECO:0000313" key="18">
    <source>
        <dbReference type="EMBL" id="RCW82677.1"/>
    </source>
</evidence>
<dbReference type="InterPro" id="IPR003660">
    <property type="entry name" value="HAMP_dom"/>
</dbReference>
<dbReference type="Gene3D" id="1.10.287.130">
    <property type="match status" value="1"/>
</dbReference>
<dbReference type="InterPro" id="IPR036097">
    <property type="entry name" value="HisK_dim/P_sf"/>
</dbReference>
<keyword evidence="10 18" id="KW-0418">Kinase</keyword>
<dbReference type="OrthoDB" id="9804645at2"/>
<organism evidence="18 19">
    <name type="scientific">Phyllobacterium bourgognense</name>
    <dbReference type="NCBI Taxonomy" id="314236"/>
    <lineage>
        <taxon>Bacteria</taxon>
        <taxon>Pseudomonadati</taxon>
        <taxon>Pseudomonadota</taxon>
        <taxon>Alphaproteobacteria</taxon>
        <taxon>Hyphomicrobiales</taxon>
        <taxon>Phyllobacteriaceae</taxon>
        <taxon>Phyllobacterium</taxon>
    </lineage>
</organism>
<dbReference type="PROSITE" id="PS50885">
    <property type="entry name" value="HAMP"/>
    <property type="match status" value="1"/>
</dbReference>
<keyword evidence="11" id="KW-0067">ATP-binding</keyword>
<evidence type="ECO:0000256" key="13">
    <source>
        <dbReference type="ARBA" id="ARBA00023012"/>
    </source>
</evidence>
<keyword evidence="6" id="KW-0597">Phosphoprotein</keyword>
<evidence type="ECO:0000256" key="3">
    <source>
        <dbReference type="ARBA" id="ARBA00012438"/>
    </source>
</evidence>
<sequence length="480" mass="52740">MKRWWKRSLAAQFIGLMLLALALSQALSFFVSWDERGKALQAAAKAEFFSRTASLATLLETIPTTFRNDVLDASGTGYSRFWLSSQAPVDANAWRREAWAQLSKPMPNLKALKFKMPGAATSTAAETARPEPSPFQALAAQSDSWTTLGPHVWTIPQPAKFIYLGHSNGMGLTVELSDGTWLNTAYAKSVPNSIWNVQTLSSLAITAAILSLIGVIVARQIASPMRRLAMAAEALGRGESIQPLPEAGPDDIRQTAEAFNRMQGRLHRFVEDRTRMLAAIGHDLRTPLTSLRLRAEFVTEPDVQQKMLATIDEIQTMTEAALAFAREEGTVENTRAMNISALVESICDDMAELGQDVKFLEGENIVYRCRPDALRRAFRNLIENAVRYGERARVSVEKRHEGIDITIEDDGPGIPETAFEDVFAPFFRLEQSRNRETGGVGLGLSIARAIIHHHGGEIALNNSGSGFRVVVALPAAPRIS</sequence>
<dbReference type="Pfam" id="PF00672">
    <property type="entry name" value="HAMP"/>
    <property type="match status" value="1"/>
</dbReference>
<dbReference type="InterPro" id="IPR005467">
    <property type="entry name" value="His_kinase_dom"/>
</dbReference>
<dbReference type="PROSITE" id="PS50109">
    <property type="entry name" value="HIS_KIN"/>
    <property type="match status" value="1"/>
</dbReference>
<evidence type="ECO:0000256" key="15">
    <source>
        <dbReference type="SAM" id="Phobius"/>
    </source>
</evidence>
<evidence type="ECO:0000256" key="1">
    <source>
        <dbReference type="ARBA" id="ARBA00000085"/>
    </source>
</evidence>
<feature type="transmembrane region" description="Helical" evidence="15">
    <location>
        <begin position="200"/>
        <end position="218"/>
    </location>
</feature>
<dbReference type="CDD" id="cd06225">
    <property type="entry name" value="HAMP"/>
    <property type="match status" value="1"/>
</dbReference>
<evidence type="ECO:0000256" key="10">
    <source>
        <dbReference type="ARBA" id="ARBA00022777"/>
    </source>
</evidence>
<evidence type="ECO:0000256" key="6">
    <source>
        <dbReference type="ARBA" id="ARBA00022553"/>
    </source>
</evidence>
<feature type="domain" description="HAMP" evidence="17">
    <location>
        <begin position="219"/>
        <end position="271"/>
    </location>
</feature>
<gene>
    <name evidence="18" type="ORF">C7476_10787</name>
</gene>
<dbReference type="Proteomes" id="UP000253324">
    <property type="component" value="Unassembled WGS sequence"/>
</dbReference>
<keyword evidence="14 15" id="KW-0472">Membrane</keyword>
<dbReference type="Gene3D" id="3.30.565.10">
    <property type="entry name" value="Histidine kinase-like ATPase, C-terminal domain"/>
    <property type="match status" value="1"/>
</dbReference>
<evidence type="ECO:0000259" key="17">
    <source>
        <dbReference type="PROSITE" id="PS50885"/>
    </source>
</evidence>
<keyword evidence="12 15" id="KW-1133">Transmembrane helix</keyword>
<dbReference type="InterPro" id="IPR036890">
    <property type="entry name" value="HATPase_C_sf"/>
</dbReference>
<protein>
    <recommendedName>
        <fullName evidence="3">histidine kinase</fullName>
        <ecNumber evidence="3">2.7.13.3</ecNumber>
    </recommendedName>
</protein>
<dbReference type="InterPro" id="IPR004358">
    <property type="entry name" value="Sig_transdc_His_kin-like_C"/>
</dbReference>
<dbReference type="PANTHER" id="PTHR44936">
    <property type="entry name" value="SENSOR PROTEIN CREC"/>
    <property type="match status" value="1"/>
</dbReference>
<name>A0A368YUR1_9HYPH</name>
<keyword evidence="9" id="KW-0547">Nucleotide-binding</keyword>
<evidence type="ECO:0000256" key="5">
    <source>
        <dbReference type="ARBA" id="ARBA00022519"/>
    </source>
</evidence>
<keyword evidence="5" id="KW-0997">Cell inner membrane</keyword>
<proteinExistence type="predicted"/>
<keyword evidence="4" id="KW-1003">Cell membrane</keyword>
<dbReference type="PANTHER" id="PTHR44936:SF5">
    <property type="entry name" value="SENSOR HISTIDINE KINASE ENVZ"/>
    <property type="match status" value="1"/>
</dbReference>
<accession>A0A368YUR1</accession>
<evidence type="ECO:0000256" key="8">
    <source>
        <dbReference type="ARBA" id="ARBA00022692"/>
    </source>
</evidence>
<dbReference type="GO" id="GO:0005886">
    <property type="term" value="C:plasma membrane"/>
    <property type="evidence" value="ECO:0007669"/>
    <property type="project" value="UniProtKB-SubCell"/>
</dbReference>
<dbReference type="EMBL" id="QPJM01000007">
    <property type="protein sequence ID" value="RCW82677.1"/>
    <property type="molecule type" value="Genomic_DNA"/>
</dbReference>
<evidence type="ECO:0000259" key="16">
    <source>
        <dbReference type="PROSITE" id="PS50109"/>
    </source>
</evidence>
<evidence type="ECO:0000313" key="19">
    <source>
        <dbReference type="Proteomes" id="UP000253324"/>
    </source>
</evidence>
<evidence type="ECO:0000256" key="7">
    <source>
        <dbReference type="ARBA" id="ARBA00022679"/>
    </source>
</evidence>
<keyword evidence="7" id="KW-0808">Transferase</keyword>
<dbReference type="SUPFAM" id="SSF158472">
    <property type="entry name" value="HAMP domain-like"/>
    <property type="match status" value="1"/>
</dbReference>
<dbReference type="AlphaFoldDB" id="A0A368YUR1"/>
<evidence type="ECO:0000256" key="2">
    <source>
        <dbReference type="ARBA" id="ARBA00004429"/>
    </source>
</evidence>
<reference evidence="18 19" key="1">
    <citation type="submission" date="2018-07" db="EMBL/GenBank/DDBJ databases">
        <title>Genomic Encyclopedia of Type Strains, Phase III (KMG-III): the genomes of soil and plant-associated and newly described type strains.</title>
        <authorList>
            <person name="Whitman W."/>
        </authorList>
    </citation>
    <scope>NUCLEOTIDE SEQUENCE [LARGE SCALE GENOMIC DNA]</scope>
    <source>
        <strain evidence="18 19">31-25a</strain>
    </source>
</reference>
<dbReference type="PRINTS" id="PR00344">
    <property type="entry name" value="BCTRLSENSOR"/>
</dbReference>
<evidence type="ECO:0000256" key="14">
    <source>
        <dbReference type="ARBA" id="ARBA00023136"/>
    </source>
</evidence>
<evidence type="ECO:0000256" key="11">
    <source>
        <dbReference type="ARBA" id="ARBA00022840"/>
    </source>
</evidence>
<keyword evidence="19" id="KW-1185">Reference proteome</keyword>
<comment type="caution">
    <text evidence="18">The sequence shown here is derived from an EMBL/GenBank/DDBJ whole genome shotgun (WGS) entry which is preliminary data.</text>
</comment>
<dbReference type="InterPro" id="IPR003661">
    <property type="entry name" value="HisK_dim/P_dom"/>
</dbReference>
<keyword evidence="13" id="KW-0902">Two-component regulatory system</keyword>
<evidence type="ECO:0000256" key="12">
    <source>
        <dbReference type="ARBA" id="ARBA00022989"/>
    </source>
</evidence>
<dbReference type="InterPro" id="IPR003594">
    <property type="entry name" value="HATPase_dom"/>
</dbReference>
<feature type="domain" description="Histidine kinase" evidence="16">
    <location>
        <begin position="279"/>
        <end position="477"/>
    </location>
</feature>
<evidence type="ECO:0000256" key="4">
    <source>
        <dbReference type="ARBA" id="ARBA00022475"/>
    </source>
</evidence>
<keyword evidence="8 15" id="KW-0812">Transmembrane</keyword>
<dbReference type="SUPFAM" id="SSF47384">
    <property type="entry name" value="Homodimeric domain of signal transducing histidine kinase"/>
    <property type="match status" value="1"/>
</dbReference>